<keyword evidence="1" id="KW-0472">Membrane</keyword>
<protein>
    <submittedName>
        <fullName evidence="2">Uncharacterized protein</fullName>
    </submittedName>
</protein>
<keyword evidence="1" id="KW-1133">Transmembrane helix</keyword>
<evidence type="ECO:0000256" key="1">
    <source>
        <dbReference type="SAM" id="Phobius"/>
    </source>
</evidence>
<feature type="transmembrane region" description="Helical" evidence="1">
    <location>
        <begin position="18"/>
        <end position="35"/>
    </location>
</feature>
<reference evidence="2" key="2">
    <citation type="journal article" date="2015" name="Data Brief">
        <title>Shoot transcriptome of the giant reed, Arundo donax.</title>
        <authorList>
            <person name="Barrero R.A."/>
            <person name="Guerrero F.D."/>
            <person name="Moolhuijzen P."/>
            <person name="Goolsby J.A."/>
            <person name="Tidwell J."/>
            <person name="Bellgard S.E."/>
            <person name="Bellgard M.I."/>
        </authorList>
    </citation>
    <scope>NUCLEOTIDE SEQUENCE</scope>
    <source>
        <tissue evidence="2">Shoot tissue taken approximately 20 cm above the soil surface</tissue>
    </source>
</reference>
<reference evidence="2" key="1">
    <citation type="submission" date="2014-09" db="EMBL/GenBank/DDBJ databases">
        <authorList>
            <person name="Magalhaes I.L.F."/>
            <person name="Oliveira U."/>
            <person name="Santos F.R."/>
            <person name="Vidigal T.H.D.A."/>
            <person name="Brescovit A.D."/>
            <person name="Santos A.J."/>
        </authorList>
    </citation>
    <scope>NUCLEOTIDE SEQUENCE</scope>
    <source>
        <tissue evidence="2">Shoot tissue taken approximately 20 cm above the soil surface</tissue>
    </source>
</reference>
<proteinExistence type="predicted"/>
<evidence type="ECO:0000313" key="2">
    <source>
        <dbReference type="EMBL" id="JAD44705.1"/>
    </source>
</evidence>
<sequence length="36" mass="4324">MRVEISNSRSETMIQSSFYIYLYLFFLSQVPPLFLC</sequence>
<accession>A0A0A9A6T7</accession>
<dbReference type="EMBL" id="GBRH01253190">
    <property type="protein sequence ID" value="JAD44705.1"/>
    <property type="molecule type" value="Transcribed_RNA"/>
</dbReference>
<organism evidence="2">
    <name type="scientific">Arundo donax</name>
    <name type="common">Giant reed</name>
    <name type="synonym">Donax arundinaceus</name>
    <dbReference type="NCBI Taxonomy" id="35708"/>
    <lineage>
        <taxon>Eukaryota</taxon>
        <taxon>Viridiplantae</taxon>
        <taxon>Streptophyta</taxon>
        <taxon>Embryophyta</taxon>
        <taxon>Tracheophyta</taxon>
        <taxon>Spermatophyta</taxon>
        <taxon>Magnoliopsida</taxon>
        <taxon>Liliopsida</taxon>
        <taxon>Poales</taxon>
        <taxon>Poaceae</taxon>
        <taxon>PACMAD clade</taxon>
        <taxon>Arundinoideae</taxon>
        <taxon>Arundineae</taxon>
        <taxon>Arundo</taxon>
    </lineage>
</organism>
<dbReference type="AlphaFoldDB" id="A0A0A9A6T7"/>
<name>A0A0A9A6T7_ARUDO</name>
<keyword evidence="1" id="KW-0812">Transmembrane</keyword>